<name>A0AAU7CBG3_9BACT</name>
<protein>
    <submittedName>
        <fullName evidence="2">Lipopolysaccharide kinase InaA family protein</fullName>
    </submittedName>
</protein>
<dbReference type="EMBL" id="CP155447">
    <property type="protein sequence ID" value="XBH02571.1"/>
    <property type="molecule type" value="Genomic_DNA"/>
</dbReference>
<dbReference type="AlphaFoldDB" id="A0AAU7CBG3"/>
<organism evidence="2">
    <name type="scientific">Singulisphaera sp. Ch08</name>
    <dbReference type="NCBI Taxonomy" id="3120278"/>
    <lineage>
        <taxon>Bacteria</taxon>
        <taxon>Pseudomonadati</taxon>
        <taxon>Planctomycetota</taxon>
        <taxon>Planctomycetia</taxon>
        <taxon>Isosphaerales</taxon>
        <taxon>Isosphaeraceae</taxon>
        <taxon>Singulisphaera</taxon>
    </lineage>
</organism>
<keyword evidence="2" id="KW-0808">Transferase</keyword>
<evidence type="ECO:0000256" key="1">
    <source>
        <dbReference type="SAM" id="MobiDB-lite"/>
    </source>
</evidence>
<sequence>MRHGTLWKRLVRGTGWTWFAEHHRAAFPADLEATVMDLESRDRLHAKQGRSTARVVFHAPSGPLSVYLKRHFELPWPARLGALIHPNGKHTPASAEWAHLERVRALGIAVPEVVAAGEQIGPWGALKSFLMIAELTGCLALNEAMPELVAAHTRESRGLEAEGHRRDGPDRRDPARRERVP</sequence>
<dbReference type="RefSeq" id="WP_406695313.1">
    <property type="nucleotide sequence ID" value="NZ_CP155447.1"/>
</dbReference>
<proteinExistence type="predicted"/>
<evidence type="ECO:0000313" key="2">
    <source>
        <dbReference type="EMBL" id="XBH02571.1"/>
    </source>
</evidence>
<feature type="region of interest" description="Disordered" evidence="1">
    <location>
        <begin position="154"/>
        <end position="181"/>
    </location>
</feature>
<dbReference type="Pfam" id="PF06293">
    <property type="entry name" value="Kdo"/>
    <property type="match status" value="1"/>
</dbReference>
<reference evidence="2" key="1">
    <citation type="submission" date="2024-05" db="EMBL/GenBank/DDBJ databases">
        <title>Planctomycetes of the genus Singulisphaera possess chitinolytic capabilities.</title>
        <authorList>
            <person name="Ivanova A."/>
        </authorList>
    </citation>
    <scope>NUCLEOTIDE SEQUENCE</scope>
    <source>
        <strain evidence="2">Ch08T</strain>
    </source>
</reference>
<keyword evidence="2" id="KW-0418">Kinase</keyword>
<dbReference type="GO" id="GO:0016301">
    <property type="term" value="F:kinase activity"/>
    <property type="evidence" value="ECO:0007669"/>
    <property type="project" value="UniProtKB-KW"/>
</dbReference>
<accession>A0AAU7CBG3</accession>
<gene>
    <name evidence="2" type="ORF">V5E97_30225</name>
</gene>